<dbReference type="RefSeq" id="WP_200594579.1">
    <property type="nucleotide sequence ID" value="NZ_JAEPBG010000009.1"/>
</dbReference>
<evidence type="ECO:0000313" key="2">
    <source>
        <dbReference type="Proteomes" id="UP000622890"/>
    </source>
</evidence>
<dbReference type="Proteomes" id="UP000622890">
    <property type="component" value="Unassembled WGS sequence"/>
</dbReference>
<reference evidence="1" key="1">
    <citation type="submission" date="2021-01" db="EMBL/GenBank/DDBJ databases">
        <title>Genome sequence of strain Noviherbaspirillum sp. DKR-6.</title>
        <authorList>
            <person name="Chaudhary D.K."/>
        </authorList>
    </citation>
    <scope>NUCLEOTIDE SEQUENCE</scope>
    <source>
        <strain evidence="1">DKR-6</strain>
    </source>
</reference>
<dbReference type="EMBL" id="JAEPBG010000009">
    <property type="protein sequence ID" value="MBK4736786.1"/>
    <property type="molecule type" value="Genomic_DNA"/>
</dbReference>
<proteinExistence type="predicted"/>
<keyword evidence="2" id="KW-1185">Reference proteome</keyword>
<dbReference type="AlphaFoldDB" id="A0A934SU20"/>
<comment type="caution">
    <text evidence="1">The sequence shown here is derived from an EMBL/GenBank/DDBJ whole genome shotgun (WGS) entry which is preliminary data.</text>
</comment>
<gene>
    <name evidence="1" type="ORF">JJB74_19345</name>
</gene>
<sequence length="152" mass="16903">MRTIGIRVAPRAVTFVIYNTEENEIVSVDSIKVPKALEVPDSLKFVRNTLLDVIREYGVEKAGVRITESNSRTISHERIQMEGVIQEAFASSPIAAYYCGRIATISKYLGFSSKDFGKYVSGELELDCVEDWKSHNKEEREAILTALGAANA</sequence>
<protein>
    <submittedName>
        <fullName evidence="1">Uncharacterized protein</fullName>
    </submittedName>
</protein>
<evidence type="ECO:0000313" key="1">
    <source>
        <dbReference type="EMBL" id="MBK4736786.1"/>
    </source>
</evidence>
<accession>A0A934SU20</accession>
<name>A0A934SU20_9BURK</name>
<organism evidence="1 2">
    <name type="scientific">Noviherbaspirillum pedocola</name>
    <dbReference type="NCBI Taxonomy" id="2801341"/>
    <lineage>
        <taxon>Bacteria</taxon>
        <taxon>Pseudomonadati</taxon>
        <taxon>Pseudomonadota</taxon>
        <taxon>Betaproteobacteria</taxon>
        <taxon>Burkholderiales</taxon>
        <taxon>Oxalobacteraceae</taxon>
        <taxon>Noviherbaspirillum</taxon>
    </lineage>
</organism>